<reference evidence="2" key="1">
    <citation type="journal article" date="2019" name="bioRxiv">
        <title>Genomics, evolutionary history and diagnostics of the Alternaria alternata species group including apple and Asian pear pathotypes.</title>
        <authorList>
            <person name="Armitage A.D."/>
            <person name="Cockerton H.M."/>
            <person name="Sreenivasaprasad S."/>
            <person name="Woodhall J.W."/>
            <person name="Lane C.R."/>
            <person name="Harrison R.J."/>
            <person name="Clarkson J.P."/>
        </authorList>
    </citation>
    <scope>NUCLEOTIDE SEQUENCE [LARGE SCALE GENOMIC DNA]</scope>
    <source>
        <strain evidence="2">FERA 1177</strain>
    </source>
</reference>
<dbReference type="EMBL" id="PDXD01000061">
    <property type="protein sequence ID" value="RYN66108.1"/>
    <property type="molecule type" value="Genomic_DNA"/>
</dbReference>
<name>A0A4Q4N1U4_ALTAL</name>
<accession>A0A4Q4N1U4</accession>
<gene>
    <name evidence="1" type="ORF">AA0117_g11964</name>
</gene>
<dbReference type="Proteomes" id="UP000291422">
    <property type="component" value="Unassembled WGS sequence"/>
</dbReference>
<organism evidence="1 2">
    <name type="scientific">Alternaria alternata</name>
    <name type="common">Alternaria rot fungus</name>
    <name type="synonym">Torula alternata</name>
    <dbReference type="NCBI Taxonomy" id="5599"/>
    <lineage>
        <taxon>Eukaryota</taxon>
        <taxon>Fungi</taxon>
        <taxon>Dikarya</taxon>
        <taxon>Ascomycota</taxon>
        <taxon>Pezizomycotina</taxon>
        <taxon>Dothideomycetes</taxon>
        <taxon>Pleosporomycetidae</taxon>
        <taxon>Pleosporales</taxon>
        <taxon>Pleosporineae</taxon>
        <taxon>Pleosporaceae</taxon>
        <taxon>Alternaria</taxon>
        <taxon>Alternaria sect. Alternaria</taxon>
        <taxon>Alternaria alternata complex</taxon>
    </lineage>
</organism>
<comment type="caution">
    <text evidence="1">The sequence shown here is derived from an EMBL/GenBank/DDBJ whole genome shotgun (WGS) entry which is preliminary data.</text>
</comment>
<evidence type="ECO:0000313" key="2">
    <source>
        <dbReference type="Proteomes" id="UP000291422"/>
    </source>
</evidence>
<dbReference type="AlphaFoldDB" id="A0A4Q4N1U4"/>
<sequence>MFTKIFGVSRTTFLMFNVVRASDQDKFNDNKCIWCTYYLAGAHTTKTILLLACGLAATYSDATVSHK</sequence>
<protein>
    <submittedName>
        <fullName evidence="1">Uncharacterized protein</fullName>
    </submittedName>
</protein>
<proteinExistence type="predicted"/>
<evidence type="ECO:0000313" key="1">
    <source>
        <dbReference type="EMBL" id="RYN66108.1"/>
    </source>
</evidence>